<evidence type="ECO:0000313" key="2">
    <source>
        <dbReference type="Proteomes" id="UP000199215"/>
    </source>
</evidence>
<gene>
    <name evidence="1" type="ORF">SAMN05192561_102153</name>
</gene>
<sequence>MTTEVTVHDDAKSQLAELQAAIRLRTGKTVTQQELLTRLIDEASESRETVIDSFRESSVPLSEAETEAMRCGWFNSGGVANEADSDGV</sequence>
<proteinExistence type="predicted"/>
<organism evidence="1 2">
    <name type="scientific">Halopenitus malekzadehii</name>
    <dbReference type="NCBI Taxonomy" id="1267564"/>
    <lineage>
        <taxon>Archaea</taxon>
        <taxon>Methanobacteriati</taxon>
        <taxon>Methanobacteriota</taxon>
        <taxon>Stenosarchaea group</taxon>
        <taxon>Halobacteria</taxon>
        <taxon>Halobacteriales</taxon>
        <taxon>Haloferacaceae</taxon>
        <taxon>Halopenitus</taxon>
    </lineage>
</organism>
<accession>A0A1H6IC71</accession>
<name>A0A1H6IC71_9EURY</name>
<dbReference type="AlphaFoldDB" id="A0A1H6IC71"/>
<dbReference type="Proteomes" id="UP000199215">
    <property type="component" value="Unassembled WGS sequence"/>
</dbReference>
<dbReference type="OrthoDB" id="194703at2157"/>
<reference evidence="1 2" key="1">
    <citation type="submission" date="2016-10" db="EMBL/GenBank/DDBJ databases">
        <authorList>
            <person name="de Groot N.N."/>
        </authorList>
    </citation>
    <scope>NUCLEOTIDE SEQUENCE [LARGE SCALE GENOMIC DNA]</scope>
    <source>
        <strain evidence="1 2">IBRC-M10418</strain>
    </source>
</reference>
<evidence type="ECO:0000313" key="1">
    <source>
        <dbReference type="EMBL" id="SEH46404.1"/>
    </source>
</evidence>
<dbReference type="RefSeq" id="WP_092816042.1">
    <property type="nucleotide sequence ID" value="NZ_FNWU01000002.1"/>
</dbReference>
<keyword evidence="2" id="KW-1185">Reference proteome</keyword>
<protein>
    <submittedName>
        <fullName evidence="1">Uncharacterized protein</fullName>
    </submittedName>
</protein>
<dbReference type="EMBL" id="FNWU01000002">
    <property type="protein sequence ID" value="SEH46404.1"/>
    <property type="molecule type" value="Genomic_DNA"/>
</dbReference>